<feature type="region of interest" description="Disordered" evidence="1">
    <location>
        <begin position="139"/>
        <end position="215"/>
    </location>
</feature>
<dbReference type="AlphaFoldDB" id="A0AAV3YWC4"/>
<evidence type="ECO:0000313" key="4">
    <source>
        <dbReference type="EMBL" id="GFN86358.1"/>
    </source>
</evidence>
<feature type="region of interest" description="Disordered" evidence="1">
    <location>
        <begin position="598"/>
        <end position="640"/>
    </location>
</feature>
<keyword evidence="2" id="KW-1133">Transmembrane helix</keyword>
<feature type="region of interest" description="Disordered" evidence="1">
    <location>
        <begin position="506"/>
        <end position="573"/>
    </location>
</feature>
<evidence type="ECO:0000256" key="2">
    <source>
        <dbReference type="SAM" id="Phobius"/>
    </source>
</evidence>
<reference evidence="4 5" key="1">
    <citation type="journal article" date="2021" name="Elife">
        <title>Chloroplast acquisition without the gene transfer in kleptoplastic sea slugs, Plakobranchus ocellatus.</title>
        <authorList>
            <person name="Maeda T."/>
            <person name="Takahashi S."/>
            <person name="Yoshida T."/>
            <person name="Shimamura S."/>
            <person name="Takaki Y."/>
            <person name="Nagai Y."/>
            <person name="Toyoda A."/>
            <person name="Suzuki Y."/>
            <person name="Arimoto A."/>
            <person name="Ishii H."/>
            <person name="Satoh N."/>
            <person name="Nishiyama T."/>
            <person name="Hasebe M."/>
            <person name="Maruyama T."/>
            <person name="Minagawa J."/>
            <person name="Obokata J."/>
            <person name="Shigenobu S."/>
        </authorList>
    </citation>
    <scope>NUCLEOTIDE SEQUENCE [LARGE SCALE GENOMIC DNA]</scope>
</reference>
<feature type="region of interest" description="Disordered" evidence="1">
    <location>
        <begin position="227"/>
        <end position="265"/>
    </location>
</feature>
<feature type="compositionally biased region" description="Polar residues" evidence="1">
    <location>
        <begin position="615"/>
        <end position="625"/>
    </location>
</feature>
<keyword evidence="2" id="KW-0812">Transmembrane</keyword>
<comment type="caution">
    <text evidence="4">The sequence shown here is derived from an EMBL/GenBank/DDBJ whole genome shotgun (WGS) entry which is preliminary data.</text>
</comment>
<feature type="compositionally biased region" description="Polar residues" evidence="1">
    <location>
        <begin position="553"/>
        <end position="571"/>
    </location>
</feature>
<feature type="region of interest" description="Disordered" evidence="1">
    <location>
        <begin position="362"/>
        <end position="406"/>
    </location>
</feature>
<evidence type="ECO:0000256" key="1">
    <source>
        <dbReference type="SAM" id="MobiDB-lite"/>
    </source>
</evidence>
<organism evidence="4 5">
    <name type="scientific">Plakobranchus ocellatus</name>
    <dbReference type="NCBI Taxonomy" id="259542"/>
    <lineage>
        <taxon>Eukaryota</taxon>
        <taxon>Metazoa</taxon>
        <taxon>Spiralia</taxon>
        <taxon>Lophotrochozoa</taxon>
        <taxon>Mollusca</taxon>
        <taxon>Gastropoda</taxon>
        <taxon>Heterobranchia</taxon>
        <taxon>Euthyneura</taxon>
        <taxon>Panpulmonata</taxon>
        <taxon>Sacoglossa</taxon>
        <taxon>Placobranchoidea</taxon>
        <taxon>Plakobranchidae</taxon>
        <taxon>Plakobranchus</taxon>
    </lineage>
</organism>
<protein>
    <recommendedName>
        <fullName evidence="6">Fibronectin type-III domain-containing protein</fullName>
    </recommendedName>
</protein>
<feature type="transmembrane region" description="Helical" evidence="2">
    <location>
        <begin position="273"/>
        <end position="297"/>
    </location>
</feature>
<dbReference type="EMBL" id="BLXT01001517">
    <property type="protein sequence ID" value="GFN86358.1"/>
    <property type="molecule type" value="Genomic_DNA"/>
</dbReference>
<keyword evidence="5" id="KW-1185">Reference proteome</keyword>
<feature type="region of interest" description="Disordered" evidence="1">
    <location>
        <begin position="462"/>
        <end position="489"/>
    </location>
</feature>
<name>A0AAV3YWC4_9GAST</name>
<evidence type="ECO:0000256" key="3">
    <source>
        <dbReference type="SAM" id="SignalP"/>
    </source>
</evidence>
<feature type="chain" id="PRO_5043875937" description="Fibronectin type-III domain-containing protein" evidence="3">
    <location>
        <begin position="24"/>
        <end position="640"/>
    </location>
</feature>
<feature type="compositionally biased region" description="Gly residues" evidence="1">
    <location>
        <begin position="601"/>
        <end position="614"/>
    </location>
</feature>
<accession>A0AAV3YWC4</accession>
<feature type="signal peptide" evidence="3">
    <location>
        <begin position="1"/>
        <end position="23"/>
    </location>
</feature>
<keyword evidence="2" id="KW-0472">Membrane</keyword>
<proteinExistence type="predicted"/>
<feature type="compositionally biased region" description="Low complexity" evidence="1">
    <location>
        <begin position="175"/>
        <end position="190"/>
    </location>
</feature>
<gene>
    <name evidence="4" type="ORF">PoB_001286400</name>
</gene>
<keyword evidence="3" id="KW-0732">Signal</keyword>
<dbReference type="Proteomes" id="UP000735302">
    <property type="component" value="Unassembled WGS sequence"/>
</dbReference>
<evidence type="ECO:0000313" key="5">
    <source>
        <dbReference type="Proteomes" id="UP000735302"/>
    </source>
</evidence>
<sequence>MRPLFGLFILCCMAGTLSLAAEAETTCNYSTSTLASDVRFRMCVRVRSASSLEAMWSTNKGSRVKGLGQVKNWILTISESFDRRRVVSALTLEPRMSRYVVRKLQPDTKYFVFLDSVDESGWYVTMIAQPIAIRTLTLEESRRKRGKRKKSGNGENKSTSTKVPPATHMTHAVTSSSSSGVSALSSKTSSPSEILTTKARQSHRSTRDSSGSLTPVINLRVLSTADPVEPGRGITTEEIRTKTSKEGEDLDPEADVENQSSKGRERGDAGRRLVWWVLVGTGCGLCLILVLSAITVFTHKRQKRSASLRCPHIEQELSQSSRTSTKVNNVVATSETGNSTNNINTSNNNNFRIISENGYARSVSSTRSRPLPPVAEKPSGNSSRSAQPDVNLRNDDKMQGQTEEGGSNVYAEVSDFLTPDPGRIISMISWGSEFDILDEPEDSIYNNLAEPRSLDQVNSNLDTTYSNISPTTVVPSQPPPLPSSATATASASVSVSENLQNQLYSRVSKPGLAKRQASTSSMPRFVAPLPPSGTPDLSLPRSLLSGQHRDVAPSSQQQQLATTSPAPSTSPLDLPKEQLQQLVLLLLSQAQISKDVINSSSGGGSGGVGGGGDSATGNDQPTTPTYLIPAQHSLLARPQK</sequence>
<feature type="compositionally biased region" description="Basic and acidic residues" evidence="1">
    <location>
        <begin position="235"/>
        <end position="247"/>
    </location>
</feature>
<feature type="compositionally biased region" description="Polar residues" evidence="1">
    <location>
        <begin position="379"/>
        <end position="388"/>
    </location>
</feature>
<evidence type="ECO:0008006" key="6">
    <source>
        <dbReference type="Google" id="ProtNLM"/>
    </source>
</evidence>